<dbReference type="PROSITE" id="PS51257">
    <property type="entry name" value="PROKAR_LIPOPROTEIN"/>
    <property type="match status" value="1"/>
</dbReference>
<evidence type="ECO:0000313" key="3">
    <source>
        <dbReference type="Proteomes" id="UP000792457"/>
    </source>
</evidence>
<dbReference type="Proteomes" id="UP000792457">
    <property type="component" value="Unassembled WGS sequence"/>
</dbReference>
<name>A0A8K0KIQ6_LADFU</name>
<keyword evidence="1" id="KW-0472">Membrane</keyword>
<feature type="transmembrane region" description="Helical" evidence="1">
    <location>
        <begin position="21"/>
        <end position="41"/>
    </location>
</feature>
<feature type="transmembrane region" description="Helical" evidence="1">
    <location>
        <begin position="61"/>
        <end position="80"/>
    </location>
</feature>
<comment type="caution">
    <text evidence="2">The sequence shown here is derived from an EMBL/GenBank/DDBJ whole genome shotgun (WGS) entry which is preliminary data.</text>
</comment>
<evidence type="ECO:0000256" key="1">
    <source>
        <dbReference type="SAM" id="Phobius"/>
    </source>
</evidence>
<protein>
    <submittedName>
        <fullName evidence="2">Uncharacterized protein</fullName>
    </submittedName>
</protein>
<sequence length="84" mass="10131">MTKWKRTKIFLYVFLPLSMKIYYYHYLASHVIFSCALFCLMDDSLITNWRCFAFTTFLSNFFGDFKIFCIYNLIIILLPLSQLI</sequence>
<accession>A0A8K0KIQ6</accession>
<evidence type="ECO:0000313" key="2">
    <source>
        <dbReference type="EMBL" id="KAG8234989.1"/>
    </source>
</evidence>
<organism evidence="2 3">
    <name type="scientific">Ladona fulva</name>
    <name type="common">Scarce chaser dragonfly</name>
    <name type="synonym">Libellula fulva</name>
    <dbReference type="NCBI Taxonomy" id="123851"/>
    <lineage>
        <taxon>Eukaryota</taxon>
        <taxon>Metazoa</taxon>
        <taxon>Ecdysozoa</taxon>
        <taxon>Arthropoda</taxon>
        <taxon>Hexapoda</taxon>
        <taxon>Insecta</taxon>
        <taxon>Pterygota</taxon>
        <taxon>Palaeoptera</taxon>
        <taxon>Odonata</taxon>
        <taxon>Epiprocta</taxon>
        <taxon>Anisoptera</taxon>
        <taxon>Libelluloidea</taxon>
        <taxon>Libellulidae</taxon>
        <taxon>Ladona</taxon>
    </lineage>
</organism>
<keyword evidence="1" id="KW-1133">Transmembrane helix</keyword>
<proteinExistence type="predicted"/>
<reference evidence="2" key="1">
    <citation type="submission" date="2013-04" db="EMBL/GenBank/DDBJ databases">
        <authorList>
            <person name="Qu J."/>
            <person name="Murali S.C."/>
            <person name="Bandaranaike D."/>
            <person name="Bellair M."/>
            <person name="Blankenburg K."/>
            <person name="Chao H."/>
            <person name="Dinh H."/>
            <person name="Doddapaneni H."/>
            <person name="Downs B."/>
            <person name="Dugan-Rocha S."/>
            <person name="Elkadiri S."/>
            <person name="Gnanaolivu R.D."/>
            <person name="Hernandez B."/>
            <person name="Javaid M."/>
            <person name="Jayaseelan J.C."/>
            <person name="Lee S."/>
            <person name="Li M."/>
            <person name="Ming W."/>
            <person name="Munidasa M."/>
            <person name="Muniz J."/>
            <person name="Nguyen L."/>
            <person name="Ongeri F."/>
            <person name="Osuji N."/>
            <person name="Pu L.-L."/>
            <person name="Puazo M."/>
            <person name="Qu C."/>
            <person name="Quiroz J."/>
            <person name="Raj R."/>
            <person name="Weissenberger G."/>
            <person name="Xin Y."/>
            <person name="Zou X."/>
            <person name="Han Y."/>
            <person name="Richards S."/>
            <person name="Worley K."/>
            <person name="Muzny D."/>
            <person name="Gibbs R."/>
        </authorList>
    </citation>
    <scope>NUCLEOTIDE SEQUENCE</scope>
    <source>
        <strain evidence="2">Sampled in the wild</strain>
    </source>
</reference>
<dbReference type="EMBL" id="KZ308863">
    <property type="protein sequence ID" value="KAG8234989.1"/>
    <property type="molecule type" value="Genomic_DNA"/>
</dbReference>
<dbReference type="AlphaFoldDB" id="A0A8K0KIQ6"/>
<keyword evidence="1" id="KW-0812">Transmembrane</keyword>
<keyword evidence="3" id="KW-1185">Reference proteome</keyword>
<gene>
    <name evidence="2" type="ORF">J437_LFUL013869</name>
</gene>
<reference evidence="2" key="2">
    <citation type="submission" date="2017-10" db="EMBL/GenBank/DDBJ databases">
        <title>Ladona fulva Genome sequencing and assembly.</title>
        <authorList>
            <person name="Murali S."/>
            <person name="Richards S."/>
            <person name="Bandaranaike D."/>
            <person name="Bellair M."/>
            <person name="Blankenburg K."/>
            <person name="Chao H."/>
            <person name="Dinh H."/>
            <person name="Doddapaneni H."/>
            <person name="Dugan-Rocha S."/>
            <person name="Elkadiri S."/>
            <person name="Gnanaolivu R."/>
            <person name="Hernandez B."/>
            <person name="Skinner E."/>
            <person name="Javaid M."/>
            <person name="Lee S."/>
            <person name="Li M."/>
            <person name="Ming W."/>
            <person name="Munidasa M."/>
            <person name="Muniz J."/>
            <person name="Nguyen L."/>
            <person name="Hughes D."/>
            <person name="Osuji N."/>
            <person name="Pu L.-L."/>
            <person name="Puazo M."/>
            <person name="Qu C."/>
            <person name="Quiroz J."/>
            <person name="Raj R."/>
            <person name="Weissenberger G."/>
            <person name="Xin Y."/>
            <person name="Zou X."/>
            <person name="Han Y."/>
            <person name="Worley K."/>
            <person name="Muzny D."/>
            <person name="Gibbs R."/>
        </authorList>
    </citation>
    <scope>NUCLEOTIDE SEQUENCE</scope>
    <source>
        <strain evidence="2">Sampled in the wild</strain>
    </source>
</reference>